<dbReference type="GO" id="GO:0004174">
    <property type="term" value="F:electron-transferring-flavoprotein dehydrogenase activity"/>
    <property type="evidence" value="ECO:0007669"/>
    <property type="project" value="TreeGrafter"/>
</dbReference>
<dbReference type="PANTHER" id="PTHR43735">
    <property type="entry name" value="APOPTOSIS-INDUCING FACTOR 1"/>
    <property type="match status" value="1"/>
</dbReference>
<proteinExistence type="inferred from homology"/>
<dbReference type="PRINTS" id="PR00368">
    <property type="entry name" value="FADPNR"/>
</dbReference>
<protein>
    <recommendedName>
        <fullName evidence="5">FAD/NAD(P)-binding domain-containing protein</fullName>
    </recommendedName>
</protein>
<dbReference type="STRING" id="763407.A0A163EGS1"/>
<dbReference type="RefSeq" id="XP_018296600.1">
    <property type="nucleotide sequence ID" value="XM_018438172.1"/>
</dbReference>
<dbReference type="InterPro" id="IPR023753">
    <property type="entry name" value="FAD/NAD-binding_dom"/>
</dbReference>
<dbReference type="GeneID" id="28999078"/>
<dbReference type="Pfam" id="PF07992">
    <property type="entry name" value="Pyr_redox_2"/>
    <property type="match status" value="1"/>
</dbReference>
<evidence type="ECO:0000256" key="1">
    <source>
        <dbReference type="ARBA" id="ARBA00006442"/>
    </source>
</evidence>
<dbReference type="PANTHER" id="PTHR43735:SF3">
    <property type="entry name" value="FERROPTOSIS SUPPRESSOR PROTEIN 1"/>
    <property type="match status" value="1"/>
</dbReference>
<dbReference type="EMBL" id="KV440973">
    <property type="protein sequence ID" value="OAD78560.1"/>
    <property type="molecule type" value="Genomic_DNA"/>
</dbReference>
<name>A0A163EGS1_PHYB8</name>
<evidence type="ECO:0000259" key="5">
    <source>
        <dbReference type="Pfam" id="PF07992"/>
    </source>
</evidence>
<dbReference type="GO" id="GO:0005737">
    <property type="term" value="C:cytoplasm"/>
    <property type="evidence" value="ECO:0007669"/>
    <property type="project" value="TreeGrafter"/>
</dbReference>
<dbReference type="PRINTS" id="PR00411">
    <property type="entry name" value="PNDRDTASEI"/>
</dbReference>
<dbReference type="OrthoDB" id="202203at2759"/>
<evidence type="ECO:0000256" key="3">
    <source>
        <dbReference type="ARBA" id="ARBA00022827"/>
    </source>
</evidence>
<evidence type="ECO:0000256" key="4">
    <source>
        <dbReference type="ARBA" id="ARBA00023002"/>
    </source>
</evidence>
<keyword evidence="7" id="KW-1185">Reference proteome</keyword>
<dbReference type="Gene3D" id="3.50.50.100">
    <property type="match status" value="1"/>
</dbReference>
<reference evidence="7" key="1">
    <citation type="submission" date="2015-06" db="EMBL/GenBank/DDBJ databases">
        <title>Expansion of signal transduction pathways in fungi by whole-genome duplication.</title>
        <authorList>
            <consortium name="DOE Joint Genome Institute"/>
            <person name="Corrochano L.M."/>
            <person name="Kuo A."/>
            <person name="Marcet-Houben M."/>
            <person name="Polaino S."/>
            <person name="Salamov A."/>
            <person name="Villalobos J.M."/>
            <person name="Alvarez M.I."/>
            <person name="Avalos J."/>
            <person name="Benito E.P."/>
            <person name="Benoit I."/>
            <person name="Burger G."/>
            <person name="Camino L.P."/>
            <person name="Canovas D."/>
            <person name="Cerda-Olmedo E."/>
            <person name="Cheng J.-F."/>
            <person name="Dominguez A."/>
            <person name="Elias M."/>
            <person name="Eslava A.P."/>
            <person name="Glaser F."/>
            <person name="Grimwood J."/>
            <person name="Gutierrez G."/>
            <person name="Heitman J."/>
            <person name="Henrissat B."/>
            <person name="Iturriaga E.A."/>
            <person name="Lang B.F."/>
            <person name="Lavin J.L."/>
            <person name="Lee S."/>
            <person name="Li W."/>
            <person name="Lindquist E."/>
            <person name="Lopez-Garcia S."/>
            <person name="Luque E.M."/>
            <person name="Marcos A.T."/>
            <person name="Martin J."/>
            <person name="McCluskey K."/>
            <person name="Medina H.R."/>
            <person name="Miralles-Duran A."/>
            <person name="Miyazaki A."/>
            <person name="Munoz-Torres E."/>
            <person name="Oguiza J.A."/>
            <person name="Ohm R."/>
            <person name="Olmedo M."/>
            <person name="Orejas M."/>
            <person name="Ortiz-Castellanos L."/>
            <person name="Pisabarro A.G."/>
            <person name="Rodriguez-Romero J."/>
            <person name="Ruiz-Herrera J."/>
            <person name="Ruiz-Vazquez R."/>
            <person name="Sanz C."/>
            <person name="Schackwitz W."/>
            <person name="Schmutz J."/>
            <person name="Shahriari M."/>
            <person name="Shelest E."/>
            <person name="Silva-Franco F."/>
            <person name="Soanes D."/>
            <person name="Syed K."/>
            <person name="Tagua V.G."/>
            <person name="Talbot N.J."/>
            <person name="Thon M."/>
            <person name="De vries R.P."/>
            <person name="Wiebenga A."/>
            <person name="Yadav J.S."/>
            <person name="Braun E.L."/>
            <person name="Baker S."/>
            <person name="Garre V."/>
            <person name="Horwitz B."/>
            <person name="Torres-Martinez S."/>
            <person name="Idnurm A."/>
            <person name="Herrera-Estrella A."/>
            <person name="Gabaldon T."/>
            <person name="Grigoriev I.V."/>
        </authorList>
    </citation>
    <scope>NUCLEOTIDE SEQUENCE [LARGE SCALE GENOMIC DNA]</scope>
    <source>
        <strain evidence="7">NRRL 1555(-)</strain>
    </source>
</reference>
<dbReference type="GO" id="GO:0050660">
    <property type="term" value="F:flavin adenine dinucleotide binding"/>
    <property type="evidence" value="ECO:0007669"/>
    <property type="project" value="TreeGrafter"/>
</dbReference>
<feature type="domain" description="FAD/NAD(P)-binding" evidence="5">
    <location>
        <begin position="5"/>
        <end position="303"/>
    </location>
</feature>
<accession>A0A163EGS1</accession>
<dbReference type="AlphaFoldDB" id="A0A163EGS1"/>
<evidence type="ECO:0000313" key="7">
    <source>
        <dbReference type="Proteomes" id="UP000077315"/>
    </source>
</evidence>
<comment type="similarity">
    <text evidence="1">Belongs to the FAD-dependent oxidoreductase family.</text>
</comment>
<dbReference type="InParanoid" id="A0A163EGS1"/>
<dbReference type="SUPFAM" id="SSF51905">
    <property type="entry name" value="FAD/NAD(P)-binding domain"/>
    <property type="match status" value="2"/>
</dbReference>
<dbReference type="Proteomes" id="UP000077315">
    <property type="component" value="Unassembled WGS sequence"/>
</dbReference>
<evidence type="ECO:0000313" key="6">
    <source>
        <dbReference type="EMBL" id="OAD78560.1"/>
    </source>
</evidence>
<keyword evidence="4" id="KW-0560">Oxidoreductase</keyword>
<sequence>MTNLNIVIVGGGFAGVRMATALESTIEKTKEKYTIILVEKKSHFYHSIAGPRSTVDEIEERLLVPYTNLFKNKRNQVIQASAIRFEEHKLYLDKDVKNYGTSIDFAYLIIASGTDYAAPSKMPVVNYEDCLSYIRTARKQITNAESILIIGGGPVGVELVGEIRDKFSPKQKKITLVHSGGSVGGHIMPQKSKNKVLSLFKESQVNLILNDRVILPESAPLSTAFIPDEPIKTEKGETINADLVLIAYGSKPQSGWVKSSFPDTVSKEGYIDVKPTLQINKAGLEHVLVLGDVADLKETKMAYRTEPHVAVAIQTIKSLFEGKKPTKEYKSGPNMMVVTYGKYHGTGMLPIFNITVGDRVTSLVKGKTLFIDKSWASLNLTPPSSNSNDGKDEDEDEFY</sequence>
<dbReference type="InterPro" id="IPR036188">
    <property type="entry name" value="FAD/NAD-bd_sf"/>
</dbReference>
<organism evidence="6 7">
    <name type="scientific">Phycomyces blakesleeanus (strain ATCC 8743b / DSM 1359 / FGSC 10004 / NBRC 33097 / NRRL 1555)</name>
    <dbReference type="NCBI Taxonomy" id="763407"/>
    <lineage>
        <taxon>Eukaryota</taxon>
        <taxon>Fungi</taxon>
        <taxon>Fungi incertae sedis</taxon>
        <taxon>Mucoromycota</taxon>
        <taxon>Mucoromycotina</taxon>
        <taxon>Mucoromycetes</taxon>
        <taxon>Mucorales</taxon>
        <taxon>Phycomycetaceae</taxon>
        <taxon>Phycomyces</taxon>
    </lineage>
</organism>
<evidence type="ECO:0000256" key="2">
    <source>
        <dbReference type="ARBA" id="ARBA00022630"/>
    </source>
</evidence>
<gene>
    <name evidence="6" type="ORF">PHYBLDRAFT_179595</name>
</gene>
<keyword evidence="3" id="KW-0274">FAD</keyword>
<dbReference type="VEuPathDB" id="FungiDB:PHYBLDRAFT_179595"/>
<keyword evidence="2" id="KW-0285">Flavoprotein</keyword>